<dbReference type="SUPFAM" id="SSF53697">
    <property type="entry name" value="SIS domain"/>
    <property type="match status" value="1"/>
</dbReference>
<evidence type="ECO:0000256" key="7">
    <source>
        <dbReference type="PIRSR" id="PIRSR004692-3"/>
    </source>
</evidence>
<evidence type="ECO:0000256" key="5">
    <source>
        <dbReference type="PIRSR" id="PIRSR004692-1"/>
    </source>
</evidence>
<feature type="binding site" evidence="5">
    <location>
        <position position="89"/>
    </location>
    <ligand>
        <name>substrate</name>
    </ligand>
</feature>
<evidence type="ECO:0000256" key="3">
    <source>
        <dbReference type="ARBA" id="ARBA00023122"/>
    </source>
</evidence>
<keyword evidence="12" id="KW-1185">Reference proteome</keyword>
<dbReference type="Pfam" id="PF01380">
    <property type="entry name" value="SIS"/>
    <property type="match status" value="1"/>
</dbReference>
<evidence type="ECO:0000313" key="11">
    <source>
        <dbReference type="EMBL" id="SKB60806.1"/>
    </source>
</evidence>
<organism evidence="11 12">
    <name type="scientific">Rhizorhabdus histidinilytica</name>
    <dbReference type="NCBI Taxonomy" id="439228"/>
    <lineage>
        <taxon>Bacteria</taxon>
        <taxon>Pseudomonadati</taxon>
        <taxon>Pseudomonadota</taxon>
        <taxon>Alphaproteobacteria</taxon>
        <taxon>Sphingomonadales</taxon>
        <taxon>Sphingomonadaceae</taxon>
        <taxon>Rhizorhabdus</taxon>
    </lineage>
</organism>
<sequence>MYQDGDIRAKVPAASRQRILDEGREVLGVEAQALTLMRDALDEDFARTVELILATQGRVVVSGMGKSGHIARKMAATFASTGTPAIFVHPGEAAHGDLGMLLAGDLLVVLSNSGATPELGPIMTYAHDLGCPIVAITAQRHSPMARQASAAIILPKVRETCPVNISPTTSTTLMLALGDALAVSTMSMRGITRAELERLHPGGHIGLRLLPVNDIMHVGDRLPIVAATTPMREVLVIMTEKSLGIAGVLDGDGRLVGTVTDGDLRRNIDRLLNSVAGDVMTRHPKTVPDGTYAEDAKAILAANKITALFVMDHDRPDTPIGLIHIHDFNRIGMN</sequence>
<dbReference type="InterPro" id="IPR004800">
    <property type="entry name" value="KdsD/KpsF-type"/>
</dbReference>
<dbReference type="GO" id="GO:0097367">
    <property type="term" value="F:carbohydrate derivative binding"/>
    <property type="evidence" value="ECO:0007669"/>
    <property type="project" value="InterPro"/>
</dbReference>
<evidence type="ECO:0000256" key="2">
    <source>
        <dbReference type="ARBA" id="ARBA00022737"/>
    </source>
</evidence>
<keyword evidence="6" id="KW-0862">Zinc</keyword>
<protein>
    <submittedName>
        <fullName evidence="11">Arabinose-5-phosphate isomerase</fullName>
    </submittedName>
</protein>
<dbReference type="SMART" id="SM00116">
    <property type="entry name" value="CBS"/>
    <property type="match status" value="2"/>
</dbReference>
<proteinExistence type="inferred from homology"/>
<dbReference type="InterPro" id="IPR000644">
    <property type="entry name" value="CBS_dom"/>
</dbReference>
<evidence type="ECO:0000256" key="6">
    <source>
        <dbReference type="PIRSR" id="PIRSR004692-2"/>
    </source>
</evidence>
<evidence type="ECO:0000259" key="9">
    <source>
        <dbReference type="PROSITE" id="PS51371"/>
    </source>
</evidence>
<dbReference type="FunFam" id="3.40.50.10490:FF:000011">
    <property type="entry name" value="Arabinose 5-phosphate isomerase"/>
    <property type="match status" value="1"/>
</dbReference>
<dbReference type="STRING" id="439228.SAMN06295920_104178"/>
<dbReference type="AlphaFoldDB" id="A0A1T5CN80"/>
<dbReference type="InterPro" id="IPR035474">
    <property type="entry name" value="SIS_Kpsf"/>
</dbReference>
<dbReference type="InterPro" id="IPR046348">
    <property type="entry name" value="SIS_dom_sf"/>
</dbReference>
<dbReference type="InterPro" id="IPR050986">
    <property type="entry name" value="GutQ/KpsF_isomerases"/>
</dbReference>
<feature type="domain" description="CBS" evidence="9">
    <location>
        <begin position="216"/>
        <end position="275"/>
    </location>
</feature>
<feature type="site" description="Catalytically relevant" evidence="7">
    <location>
        <position position="66"/>
    </location>
</feature>
<dbReference type="PANTHER" id="PTHR42745">
    <property type="match status" value="1"/>
</dbReference>
<dbReference type="Gene3D" id="3.40.50.10490">
    <property type="entry name" value="Glucose-6-phosphate isomerase like protein, domain 1"/>
    <property type="match status" value="1"/>
</dbReference>
<evidence type="ECO:0000259" key="10">
    <source>
        <dbReference type="PROSITE" id="PS51464"/>
    </source>
</evidence>
<feature type="binding site" evidence="5">
    <location>
        <position position="228"/>
    </location>
    <ligand>
        <name>substrate</name>
    </ligand>
</feature>
<feature type="binding site" evidence="5">
    <location>
        <position position="278"/>
    </location>
    <ligand>
        <name>substrate</name>
    </ligand>
</feature>
<reference evidence="12" key="1">
    <citation type="submission" date="2017-02" db="EMBL/GenBank/DDBJ databases">
        <authorList>
            <person name="Varghese N."/>
            <person name="Submissions S."/>
        </authorList>
    </citation>
    <scope>NUCLEOTIDE SEQUENCE [LARGE SCALE GENOMIC DNA]</scope>
    <source>
        <strain evidence="12">UM2</strain>
    </source>
</reference>
<evidence type="ECO:0000256" key="4">
    <source>
        <dbReference type="PIRNR" id="PIRNR004692"/>
    </source>
</evidence>
<dbReference type="GO" id="GO:0019146">
    <property type="term" value="F:arabinose-5-phosphate isomerase activity"/>
    <property type="evidence" value="ECO:0007669"/>
    <property type="project" value="UniProtKB-ARBA"/>
</dbReference>
<accession>A0A1T5CN80</accession>
<dbReference type="GO" id="GO:0005975">
    <property type="term" value="P:carbohydrate metabolic process"/>
    <property type="evidence" value="ECO:0007669"/>
    <property type="project" value="InterPro"/>
</dbReference>
<evidence type="ECO:0000256" key="1">
    <source>
        <dbReference type="ARBA" id="ARBA00008165"/>
    </source>
</evidence>
<name>A0A1T5CN80_9SPHN</name>
<dbReference type="GO" id="GO:0046872">
    <property type="term" value="F:metal ion binding"/>
    <property type="evidence" value="ECO:0007669"/>
    <property type="project" value="UniProtKB-KW"/>
</dbReference>
<evidence type="ECO:0000256" key="8">
    <source>
        <dbReference type="PROSITE-ProRule" id="PRU00703"/>
    </source>
</evidence>
<dbReference type="InterPro" id="IPR046342">
    <property type="entry name" value="CBS_dom_sf"/>
</dbReference>
<feature type="binding site" evidence="5">
    <location>
        <position position="95"/>
    </location>
    <ligand>
        <name>substrate</name>
    </ligand>
</feature>
<evidence type="ECO:0000313" key="12">
    <source>
        <dbReference type="Proteomes" id="UP000189818"/>
    </source>
</evidence>
<dbReference type="PROSITE" id="PS51464">
    <property type="entry name" value="SIS"/>
    <property type="match status" value="1"/>
</dbReference>
<feature type="site" description="Catalytically relevant" evidence="7">
    <location>
        <position position="118"/>
    </location>
</feature>
<dbReference type="NCBIfam" id="TIGR00393">
    <property type="entry name" value="kpsF"/>
    <property type="match status" value="1"/>
</dbReference>
<dbReference type="GO" id="GO:1901135">
    <property type="term" value="P:carbohydrate derivative metabolic process"/>
    <property type="evidence" value="ECO:0007669"/>
    <property type="project" value="InterPro"/>
</dbReference>
<dbReference type="InterPro" id="IPR001347">
    <property type="entry name" value="SIS_dom"/>
</dbReference>
<feature type="site" description="Catalytically relevant" evidence="7">
    <location>
        <position position="159"/>
    </location>
</feature>
<keyword evidence="11" id="KW-0413">Isomerase</keyword>
<dbReference type="RefSeq" id="WP_079648085.1">
    <property type="nucleotide sequence ID" value="NZ_FUYM01000004.1"/>
</dbReference>
<dbReference type="Gene3D" id="3.10.580.10">
    <property type="entry name" value="CBS-domain"/>
    <property type="match status" value="1"/>
</dbReference>
<dbReference type="CDD" id="cd04604">
    <property type="entry name" value="CBS_pair_SIS_assoc"/>
    <property type="match status" value="1"/>
</dbReference>
<dbReference type="EMBL" id="FUYM01000004">
    <property type="protein sequence ID" value="SKB60806.1"/>
    <property type="molecule type" value="Genomic_DNA"/>
</dbReference>
<dbReference type="PIRSF" id="PIRSF004692">
    <property type="entry name" value="KdsD_KpsF"/>
    <property type="match status" value="1"/>
</dbReference>
<feature type="domain" description="CBS" evidence="9">
    <location>
        <begin position="280"/>
        <end position="334"/>
    </location>
</feature>
<feature type="site" description="Catalytically relevant" evidence="7">
    <location>
        <position position="200"/>
    </location>
</feature>
<gene>
    <name evidence="11" type="ORF">SAMN06295920_104178</name>
</gene>
<dbReference type="Proteomes" id="UP000189818">
    <property type="component" value="Unassembled WGS sequence"/>
</dbReference>
<feature type="domain" description="SIS" evidence="10">
    <location>
        <begin position="48"/>
        <end position="191"/>
    </location>
</feature>
<keyword evidence="2" id="KW-0677">Repeat</keyword>
<keyword evidence="6" id="KW-0479">Metal-binding</keyword>
<comment type="similarity">
    <text evidence="1 4">Belongs to the SIS family. GutQ/KpsF subfamily.</text>
</comment>
<dbReference type="OrthoDB" id="9762536at2"/>
<keyword evidence="3 8" id="KW-0129">CBS domain</keyword>
<dbReference type="PANTHER" id="PTHR42745:SF1">
    <property type="entry name" value="ARABINOSE 5-PHOSPHATE ISOMERASE KDSD"/>
    <property type="match status" value="1"/>
</dbReference>
<dbReference type="CDD" id="cd05014">
    <property type="entry name" value="SIS_Kpsf"/>
    <property type="match status" value="1"/>
</dbReference>
<dbReference type="PROSITE" id="PS51371">
    <property type="entry name" value="CBS"/>
    <property type="match status" value="2"/>
</dbReference>
<dbReference type="Pfam" id="PF00571">
    <property type="entry name" value="CBS"/>
    <property type="match status" value="2"/>
</dbReference>
<feature type="binding site" evidence="6">
    <location>
        <position position="89"/>
    </location>
    <ligand>
        <name>Zn(2+)</name>
        <dbReference type="ChEBI" id="CHEBI:29105"/>
    </ligand>
</feature>